<organism evidence="1 2">
    <name type="scientific">Pedobacter riviphilus</name>
    <dbReference type="NCBI Taxonomy" id="2766984"/>
    <lineage>
        <taxon>Bacteria</taxon>
        <taxon>Pseudomonadati</taxon>
        <taxon>Bacteroidota</taxon>
        <taxon>Sphingobacteriia</taxon>
        <taxon>Sphingobacteriales</taxon>
        <taxon>Sphingobacteriaceae</taxon>
        <taxon>Pedobacter</taxon>
    </lineage>
</organism>
<proteinExistence type="predicted"/>
<reference evidence="1 2" key="1">
    <citation type="submission" date="2020-09" db="EMBL/GenBank/DDBJ databases">
        <title>Pedobacter sp. SW-16 isolated from soil near Yeocheon.</title>
        <authorList>
            <person name="Im H.S."/>
            <person name="Joung Y."/>
            <person name="Lee S.-S."/>
        </authorList>
    </citation>
    <scope>NUCLEOTIDE SEQUENCE [LARGE SCALE GENOMIC DNA]</scope>
    <source>
        <strain evidence="1 2">SW-16</strain>
    </source>
</reference>
<protein>
    <submittedName>
        <fullName evidence="1">Lrp/AsnC family transcriptional regulator</fullName>
    </submittedName>
</protein>
<dbReference type="EMBL" id="CP061171">
    <property type="protein sequence ID" value="QNR86795.1"/>
    <property type="molecule type" value="Genomic_DNA"/>
</dbReference>
<evidence type="ECO:0000313" key="2">
    <source>
        <dbReference type="Proteomes" id="UP000516439"/>
    </source>
</evidence>
<evidence type="ECO:0000313" key="1">
    <source>
        <dbReference type="EMBL" id="QNR86795.1"/>
    </source>
</evidence>
<sequence>MQEYTCFITKYLMKLDNVLKSHSSFVVNEVKRNLSYPLH</sequence>
<dbReference type="Proteomes" id="UP000516439">
    <property type="component" value="Chromosome"/>
</dbReference>
<keyword evidence="2" id="KW-1185">Reference proteome</keyword>
<gene>
    <name evidence="1" type="ORF">H9N25_10605</name>
</gene>
<name>A0ABX6TQC0_9SPHI</name>
<accession>A0ABX6TQC0</accession>